<dbReference type="RefSeq" id="WP_112297527.1">
    <property type="nucleotide sequence ID" value="NZ_UAUF01000006.1"/>
</dbReference>
<name>A0A2X2C984_PSELU</name>
<accession>A0A2X2C984</accession>
<dbReference type="EMBL" id="UAUF01000006">
    <property type="protein sequence ID" value="SPZ02306.1"/>
    <property type="molecule type" value="Genomic_DNA"/>
</dbReference>
<reference evidence="1 2" key="1">
    <citation type="submission" date="2018-06" db="EMBL/GenBank/DDBJ databases">
        <authorList>
            <consortium name="Pathogen Informatics"/>
            <person name="Doyle S."/>
        </authorList>
    </citation>
    <scope>NUCLEOTIDE SEQUENCE [LARGE SCALE GENOMIC DNA]</scope>
    <source>
        <strain evidence="1 2">NCTC11842</strain>
    </source>
</reference>
<dbReference type="AlphaFoldDB" id="A0A2X2C984"/>
<evidence type="ECO:0000313" key="2">
    <source>
        <dbReference type="Proteomes" id="UP000250443"/>
    </source>
</evidence>
<evidence type="ECO:0000313" key="1">
    <source>
        <dbReference type="EMBL" id="SPZ02306.1"/>
    </source>
</evidence>
<dbReference type="Proteomes" id="UP000250443">
    <property type="component" value="Unassembled WGS sequence"/>
</dbReference>
<proteinExistence type="predicted"/>
<sequence>MATKIADLRMQIVDKATGEIFFDETSESAEPAAFMFFGGIYAREMGYSDDEVFIIVDMPRFLDFDGPDDLPF</sequence>
<protein>
    <submittedName>
        <fullName evidence="1">Uncharacterized protein</fullName>
    </submittedName>
</protein>
<organism evidence="1 2">
    <name type="scientific">Pseudomonas luteola</name>
    <dbReference type="NCBI Taxonomy" id="47886"/>
    <lineage>
        <taxon>Bacteria</taxon>
        <taxon>Pseudomonadati</taxon>
        <taxon>Pseudomonadota</taxon>
        <taxon>Gammaproteobacteria</taxon>
        <taxon>Pseudomonadales</taxon>
        <taxon>Pseudomonadaceae</taxon>
        <taxon>Pseudomonas</taxon>
    </lineage>
</organism>
<gene>
    <name evidence="1" type="ORF">NCTC11842_00614</name>
</gene>